<name>A0A4T0X3F0_9ASCO</name>
<keyword evidence="2" id="KW-1185">Reference proteome</keyword>
<sequence length="210" mass="24279">MHVTEYGNYEELVSTLIKTSIGGVLLFTIQHESDDDYNEEIPEINIPAEIVSSNGWKVIEKSTFMILKKGRLEEIWKEMVKLVLRLRMGEFEDVTSIIIDGIILKISDIFSNFLEKRNIGFGELNFRLVYGIFDKINELDEVSGYKVQINEGSEIWKIVEKIYLPCKEVSNYDALLKEIDEGEVESTMGDCSFVKLSDVLKRCNIKWIYD</sequence>
<protein>
    <submittedName>
        <fullName evidence="1">Uncharacterized protein</fullName>
    </submittedName>
</protein>
<accession>A0A4T0X3F0</accession>
<organism evidence="1 2">
    <name type="scientific">Pichia inconspicua</name>
    <dbReference type="NCBI Taxonomy" id="52247"/>
    <lineage>
        <taxon>Eukaryota</taxon>
        <taxon>Fungi</taxon>
        <taxon>Dikarya</taxon>
        <taxon>Ascomycota</taxon>
        <taxon>Saccharomycotina</taxon>
        <taxon>Pichiomycetes</taxon>
        <taxon>Pichiales</taxon>
        <taxon>Pichiaceae</taxon>
        <taxon>Pichia</taxon>
    </lineage>
</organism>
<comment type="caution">
    <text evidence="1">The sequence shown here is derived from an EMBL/GenBank/DDBJ whole genome shotgun (WGS) entry which is preliminary data.</text>
</comment>
<dbReference type="OrthoDB" id="10542070at2759"/>
<proteinExistence type="predicted"/>
<evidence type="ECO:0000313" key="1">
    <source>
        <dbReference type="EMBL" id="TID28966.1"/>
    </source>
</evidence>
<evidence type="ECO:0000313" key="2">
    <source>
        <dbReference type="Proteomes" id="UP000307173"/>
    </source>
</evidence>
<reference evidence="1 2" key="1">
    <citation type="journal article" date="2019" name="Front. Genet.">
        <title>Whole-Genome Sequencing of the Opportunistic Yeast Pathogen Candida inconspicua Uncovers Its Hybrid Origin.</title>
        <authorList>
            <person name="Mixao V."/>
            <person name="Hansen A.P."/>
            <person name="Saus E."/>
            <person name="Boekhout T."/>
            <person name="Lass-Florl C."/>
            <person name="Gabaldon T."/>
        </authorList>
    </citation>
    <scope>NUCLEOTIDE SEQUENCE [LARGE SCALE GENOMIC DNA]</scope>
    <source>
        <strain evidence="1 2">CBS 180</strain>
    </source>
</reference>
<gene>
    <name evidence="1" type="ORF">CANINC_002234</name>
</gene>
<dbReference type="AlphaFoldDB" id="A0A4T0X3F0"/>
<dbReference type="EMBL" id="SELW01000355">
    <property type="protein sequence ID" value="TID28966.1"/>
    <property type="molecule type" value="Genomic_DNA"/>
</dbReference>
<dbReference type="Proteomes" id="UP000307173">
    <property type="component" value="Unassembled WGS sequence"/>
</dbReference>